<proteinExistence type="predicted"/>
<accession>A0ABQ0NYP8</accession>
<dbReference type="InterPro" id="IPR011486">
    <property type="entry name" value="BBP2"/>
</dbReference>
<dbReference type="Proteomes" id="UP001062901">
    <property type="component" value="Unassembled WGS sequence"/>
</dbReference>
<evidence type="ECO:0000313" key="2">
    <source>
        <dbReference type="Proteomes" id="UP001062901"/>
    </source>
</evidence>
<reference evidence="1" key="1">
    <citation type="submission" date="2013-04" db="EMBL/GenBank/DDBJ databases">
        <title>The genome sequencing project of 58 acetic acid bacteria.</title>
        <authorList>
            <person name="Okamoto-Kainuma A."/>
            <person name="Ishikawa M."/>
            <person name="Umino S."/>
            <person name="Koizumi Y."/>
            <person name="Shiwa Y."/>
            <person name="Yoshikawa H."/>
            <person name="Matsutani M."/>
            <person name="Matsushita K."/>
        </authorList>
    </citation>
    <scope>NUCLEOTIDE SEQUENCE</scope>
    <source>
        <strain evidence="1">DSM 15669</strain>
    </source>
</reference>
<gene>
    <name evidence="1" type="ORF">AA15669_0974</name>
</gene>
<keyword evidence="2" id="KW-1185">Reference proteome</keyword>
<comment type="caution">
    <text evidence="1">The sequence shown here is derived from an EMBL/GenBank/DDBJ whole genome shotgun (WGS) entry which is preliminary data.</text>
</comment>
<sequence length="358" mass="39803">MTLSGLLEGGITANPARPHDGVNFGNFISDRANQAQINQLELTLEKANDPTIPRYQIGFILEGMYGSDPRYFHLLGVSNKLTKDRYQLVPAQAHVNFHLPILTKKGLDLQAGILQTPMGVEPLDPSERPFYTLTYISQYSAPVEHLGAMAYWHLTHRVDLNFGIDSGNQTTFGHRENHGSAAGYVGFTLNNLAHGKLTIVELSRIGPENTVSPEGTPHKAQRYWNDIAAYLSVTKRLSLTGEFNFLRDNGMRTNAWGLATFLSYKLSPTVTFNYRGELYRDSSGNLVGSTTPQGTALPTTFGALSLGFAYKPDLGHGIRVFEIHPEIRFDRSLNGRRIFNDRRNIGMFTFGGDMMIGF</sequence>
<evidence type="ECO:0000313" key="1">
    <source>
        <dbReference type="EMBL" id="GBQ06521.1"/>
    </source>
</evidence>
<name>A0ABQ0NYP8_9PROT</name>
<protein>
    <recommendedName>
        <fullName evidence="3">Porin</fullName>
    </recommendedName>
</protein>
<organism evidence="1 2">
    <name type="scientific">Saccharibacter floricola DSM 15669</name>
    <dbReference type="NCBI Taxonomy" id="1123227"/>
    <lineage>
        <taxon>Bacteria</taxon>
        <taxon>Pseudomonadati</taxon>
        <taxon>Pseudomonadota</taxon>
        <taxon>Alphaproteobacteria</taxon>
        <taxon>Acetobacterales</taxon>
        <taxon>Acetobacteraceae</taxon>
        <taxon>Saccharibacter</taxon>
    </lineage>
</organism>
<dbReference type="EMBL" id="BAQD01000012">
    <property type="protein sequence ID" value="GBQ06521.1"/>
    <property type="molecule type" value="Genomic_DNA"/>
</dbReference>
<evidence type="ECO:0008006" key="3">
    <source>
        <dbReference type="Google" id="ProtNLM"/>
    </source>
</evidence>
<dbReference type="Pfam" id="PF07642">
    <property type="entry name" value="BBP2"/>
    <property type="match status" value="1"/>
</dbReference>